<dbReference type="AlphaFoldDB" id="A0A1Y1XBQ3"/>
<reference evidence="1 2" key="1">
    <citation type="submission" date="2016-07" db="EMBL/GenBank/DDBJ databases">
        <title>Pervasive Adenine N6-methylation of Active Genes in Fungi.</title>
        <authorList>
            <consortium name="DOE Joint Genome Institute"/>
            <person name="Mondo S.J."/>
            <person name="Dannebaum R.O."/>
            <person name="Kuo R.C."/>
            <person name="Labutti K."/>
            <person name="Haridas S."/>
            <person name="Kuo A."/>
            <person name="Salamov A."/>
            <person name="Ahrendt S.R."/>
            <person name="Lipzen A."/>
            <person name="Sullivan W."/>
            <person name="Andreopoulos W.B."/>
            <person name="Clum A."/>
            <person name="Lindquist E."/>
            <person name="Daum C."/>
            <person name="Ramamoorthy G.K."/>
            <person name="Gryganskyi A."/>
            <person name="Culley D."/>
            <person name="Magnuson J.K."/>
            <person name="James T.Y."/>
            <person name="O'Malley M.A."/>
            <person name="Stajich J.E."/>
            <person name="Spatafora J.W."/>
            <person name="Visel A."/>
            <person name="Grigoriev I.V."/>
        </authorList>
    </citation>
    <scope>NUCLEOTIDE SEQUENCE [LARGE SCALE GENOMIC DNA]</scope>
    <source>
        <strain evidence="1 2">CBS 931.73</strain>
    </source>
</reference>
<dbReference type="SUPFAM" id="SSF47954">
    <property type="entry name" value="Cyclin-like"/>
    <property type="match status" value="1"/>
</dbReference>
<dbReference type="InterPro" id="IPR013922">
    <property type="entry name" value="Cyclin_PHO80-like"/>
</dbReference>
<dbReference type="Proteomes" id="UP000193498">
    <property type="component" value="Unassembled WGS sequence"/>
</dbReference>
<dbReference type="GO" id="GO:0000307">
    <property type="term" value="C:cyclin-dependent protein kinase holoenzyme complex"/>
    <property type="evidence" value="ECO:0007669"/>
    <property type="project" value="TreeGrafter"/>
</dbReference>
<name>A0A1Y1XBQ3_9FUNG</name>
<dbReference type="InParanoid" id="A0A1Y1XBQ3"/>
<dbReference type="InterPro" id="IPR036915">
    <property type="entry name" value="Cyclin-like_sf"/>
</dbReference>
<evidence type="ECO:0000313" key="1">
    <source>
        <dbReference type="EMBL" id="ORX82846.1"/>
    </source>
</evidence>
<dbReference type="Gene3D" id="1.10.472.10">
    <property type="entry name" value="Cyclin-like"/>
    <property type="match status" value="1"/>
</dbReference>
<dbReference type="OrthoDB" id="286814at2759"/>
<gene>
    <name evidence="1" type="ORF">K493DRAFT_307743</name>
</gene>
<dbReference type="GO" id="GO:0019901">
    <property type="term" value="F:protein kinase binding"/>
    <property type="evidence" value="ECO:0007669"/>
    <property type="project" value="InterPro"/>
</dbReference>
<protein>
    <recommendedName>
        <fullName evidence="3">Cyclin N-terminal domain-containing protein</fullName>
    </recommendedName>
</protein>
<dbReference type="GO" id="GO:0005634">
    <property type="term" value="C:nucleus"/>
    <property type="evidence" value="ECO:0007669"/>
    <property type="project" value="TreeGrafter"/>
</dbReference>
<dbReference type="CDD" id="cd20557">
    <property type="entry name" value="CYCLIN_ScPCL1-like"/>
    <property type="match status" value="1"/>
</dbReference>
<evidence type="ECO:0008006" key="3">
    <source>
        <dbReference type="Google" id="ProtNLM"/>
    </source>
</evidence>
<proteinExistence type="predicted"/>
<keyword evidence="2" id="KW-1185">Reference proteome</keyword>
<dbReference type="Pfam" id="PF08613">
    <property type="entry name" value="Cyclin"/>
    <property type="match status" value="1"/>
</dbReference>
<dbReference type="PANTHER" id="PTHR15615">
    <property type="match status" value="1"/>
</dbReference>
<comment type="caution">
    <text evidence="1">The sequence shown here is derived from an EMBL/GenBank/DDBJ whole genome shotgun (WGS) entry which is preliminary data.</text>
</comment>
<evidence type="ECO:0000313" key="2">
    <source>
        <dbReference type="Proteomes" id="UP000193498"/>
    </source>
</evidence>
<accession>A0A1Y1XBQ3</accession>
<dbReference type="PANTHER" id="PTHR15615:SF27">
    <property type="entry name" value="PHO85 CYCLIN CLG1"/>
    <property type="match status" value="1"/>
</dbReference>
<dbReference type="EMBL" id="MCFE01000658">
    <property type="protein sequence ID" value="ORX82846.1"/>
    <property type="molecule type" value="Genomic_DNA"/>
</dbReference>
<dbReference type="STRING" id="1314790.A0A1Y1XBQ3"/>
<sequence length="202" mass="22935">MTPSELFSTTQEDFVPRLATFTTDMVARMWNGQTATTELSLPLRTYVEQVILNSGASPSVLLLALKYIQRITKGAHLRTIDSLHHAVVVAIMLAHKVLEDDSFTNASWSWISGIEVGELTTVEQTFLVAIGFDLFVSEVEFTQWVLYIEQYLRFSRYAYGILNAQDNMKENGISEEPEAPRSWWRCKLSYGDRNCRTPSSVV</sequence>
<dbReference type="GO" id="GO:0016538">
    <property type="term" value="F:cyclin-dependent protein serine/threonine kinase regulator activity"/>
    <property type="evidence" value="ECO:0007669"/>
    <property type="project" value="TreeGrafter"/>
</dbReference>
<organism evidence="1 2">
    <name type="scientific">Basidiobolus meristosporus CBS 931.73</name>
    <dbReference type="NCBI Taxonomy" id="1314790"/>
    <lineage>
        <taxon>Eukaryota</taxon>
        <taxon>Fungi</taxon>
        <taxon>Fungi incertae sedis</taxon>
        <taxon>Zoopagomycota</taxon>
        <taxon>Entomophthoromycotina</taxon>
        <taxon>Basidiobolomycetes</taxon>
        <taxon>Basidiobolales</taxon>
        <taxon>Basidiobolaceae</taxon>
        <taxon>Basidiobolus</taxon>
    </lineage>
</organism>